<sequence>MRLIFSAAVAALISLPLAAHSQTANQNAGAGAGLATGAVTGAIVGGPVGAVVGGAVGAIAGGALAAPQAAQVQQYVVTQGTPSVRVQEQVVVGQPLPRQVELYAVPSSVGVQTQYRYSVVNDRTVLVDPQTRQVIQVIE</sequence>
<dbReference type="AlphaFoldDB" id="A0A0H1R7G8"/>
<accession>A0A0H1R7G8</accession>
<dbReference type="Gene3D" id="3.10.450.160">
    <property type="entry name" value="inner membrane protein cigr"/>
    <property type="match status" value="1"/>
</dbReference>
<evidence type="ECO:0000313" key="2">
    <source>
        <dbReference type="EMBL" id="KLK90771.1"/>
    </source>
</evidence>
<dbReference type="PATRIC" id="fig|1225564.3.peg.6226"/>
<dbReference type="EMBL" id="LCYG01000067">
    <property type="protein sequence ID" value="KLK90771.1"/>
    <property type="molecule type" value="Genomic_DNA"/>
</dbReference>
<protein>
    <submittedName>
        <fullName evidence="2">Membrane protein</fullName>
    </submittedName>
</protein>
<feature type="chain" id="PRO_5002593518" evidence="1">
    <location>
        <begin position="22"/>
        <end position="139"/>
    </location>
</feature>
<dbReference type="Pfam" id="PF06823">
    <property type="entry name" value="DUF1236"/>
    <property type="match status" value="1"/>
</dbReference>
<gene>
    <name evidence="2" type="ORF">AA309_24000</name>
</gene>
<name>A0A0H1R7G8_9HYPH</name>
<dbReference type="InterPro" id="IPR009642">
    <property type="entry name" value="DUF1236"/>
</dbReference>
<dbReference type="STRING" id="1225564.AA309_24000"/>
<keyword evidence="1" id="KW-0732">Signal</keyword>
<evidence type="ECO:0000313" key="3">
    <source>
        <dbReference type="Proteomes" id="UP000035489"/>
    </source>
</evidence>
<dbReference type="Proteomes" id="UP000035489">
    <property type="component" value="Unassembled WGS sequence"/>
</dbReference>
<dbReference type="RefSeq" id="WP_047191557.1">
    <property type="nucleotide sequence ID" value="NZ_LCYG01000067.1"/>
</dbReference>
<reference evidence="2 3" key="1">
    <citation type="submission" date="2015-05" db="EMBL/GenBank/DDBJ databases">
        <title>Draft genome sequence of Microvirga vignae strain BR3299, a novel nitrogen fixing bacteria isolated from Brazil semi-aired region.</title>
        <authorList>
            <person name="Zilli J.E."/>
            <person name="Passos S.R."/>
            <person name="Leite J."/>
            <person name="Baldani J.I."/>
            <person name="Xavier G.R."/>
            <person name="Rumjaneck N.G."/>
            <person name="Simoes-Araujo J.L."/>
        </authorList>
    </citation>
    <scope>NUCLEOTIDE SEQUENCE [LARGE SCALE GENOMIC DNA]</scope>
    <source>
        <strain evidence="2 3">BR3299</strain>
    </source>
</reference>
<proteinExistence type="predicted"/>
<keyword evidence="3" id="KW-1185">Reference proteome</keyword>
<organism evidence="2 3">
    <name type="scientific">Microvirga vignae</name>
    <dbReference type="NCBI Taxonomy" id="1225564"/>
    <lineage>
        <taxon>Bacteria</taxon>
        <taxon>Pseudomonadati</taxon>
        <taxon>Pseudomonadota</taxon>
        <taxon>Alphaproteobacteria</taxon>
        <taxon>Hyphomicrobiales</taxon>
        <taxon>Methylobacteriaceae</taxon>
        <taxon>Microvirga</taxon>
    </lineage>
</organism>
<dbReference type="OrthoDB" id="102964at2"/>
<evidence type="ECO:0000256" key="1">
    <source>
        <dbReference type="SAM" id="SignalP"/>
    </source>
</evidence>
<comment type="caution">
    <text evidence="2">The sequence shown here is derived from an EMBL/GenBank/DDBJ whole genome shotgun (WGS) entry which is preliminary data.</text>
</comment>
<feature type="signal peptide" evidence="1">
    <location>
        <begin position="1"/>
        <end position="21"/>
    </location>
</feature>